<sequence length="137" mass="16340">MKMEGGEKHFIYMERLQCTNKSCNRLQNALPDRLVPYKHYAAEIISGVLDEIITTQDLETEDYPCEATMLRWKHWLMLNYFRINEYLKSIGYRFLGFSEELLNTRLSLLEYLRLSNDRWLEAILRMIYNSGGFLEPS</sequence>
<proteinExistence type="predicted"/>
<accession>A0A2X2URY5</accession>
<dbReference type="Proteomes" id="UP000251853">
    <property type="component" value="Unassembled WGS sequence"/>
</dbReference>
<dbReference type="Pfam" id="PF20020">
    <property type="entry name" value="DUF6431"/>
    <property type="match status" value="1"/>
</dbReference>
<dbReference type="InterPro" id="IPR045536">
    <property type="entry name" value="DUF6431"/>
</dbReference>
<evidence type="ECO:0000259" key="1">
    <source>
        <dbReference type="Pfam" id="PF20020"/>
    </source>
</evidence>
<feature type="domain" description="DUF6431" evidence="1">
    <location>
        <begin position="2"/>
        <end position="72"/>
    </location>
</feature>
<reference evidence="2 3" key="1">
    <citation type="submission" date="2018-06" db="EMBL/GenBank/DDBJ databases">
        <authorList>
            <consortium name="Pathogen Informatics"/>
            <person name="Doyle S."/>
        </authorList>
    </citation>
    <scope>NUCLEOTIDE SEQUENCE [LARGE SCALE GENOMIC DNA]</scope>
    <source>
        <strain evidence="2 3">NCTC11224</strain>
    </source>
</reference>
<name>A0A2X2URY5_9FIRM</name>
<evidence type="ECO:0000313" key="2">
    <source>
        <dbReference type="EMBL" id="SQB14665.1"/>
    </source>
</evidence>
<organism evidence="2 3">
    <name type="scientific">Enterocloster clostridioformis</name>
    <dbReference type="NCBI Taxonomy" id="1531"/>
    <lineage>
        <taxon>Bacteria</taxon>
        <taxon>Bacillati</taxon>
        <taxon>Bacillota</taxon>
        <taxon>Clostridia</taxon>
        <taxon>Lachnospirales</taxon>
        <taxon>Lachnospiraceae</taxon>
        <taxon>Enterocloster</taxon>
    </lineage>
</organism>
<keyword evidence="3" id="KW-1185">Reference proteome</keyword>
<gene>
    <name evidence="2" type="ORF">NCTC11224_03719</name>
</gene>
<evidence type="ECO:0000313" key="3">
    <source>
        <dbReference type="Proteomes" id="UP000251853"/>
    </source>
</evidence>
<dbReference type="AlphaFoldDB" id="A0A2X2URY5"/>
<dbReference type="EMBL" id="UAVW01000015">
    <property type="protein sequence ID" value="SQB14665.1"/>
    <property type="molecule type" value="Genomic_DNA"/>
</dbReference>
<protein>
    <recommendedName>
        <fullName evidence="1">DUF6431 domain-containing protein</fullName>
    </recommendedName>
</protein>